<dbReference type="InterPro" id="IPR009078">
    <property type="entry name" value="Ferritin-like_SF"/>
</dbReference>
<sequence length="125" mass="14076">QMLLDLAAMEAEHEETFASMRQQLSDEERELRVFDPENEMALYLQAMANGHVFDPGKDLSEQLTGTETAEDILKLAINAEKDSIVFYLGLKDFVPAKAGKDKVEAIIKEEMGHIAVLNRRLPTLK</sequence>
<protein>
    <recommendedName>
        <fullName evidence="2">Rubrerythrin diiron-binding domain-containing protein</fullName>
    </recommendedName>
</protein>
<feature type="non-terminal residue" evidence="1">
    <location>
        <position position="1"/>
    </location>
</feature>
<dbReference type="EMBL" id="BART01007343">
    <property type="protein sequence ID" value="GAG56514.1"/>
    <property type="molecule type" value="Genomic_DNA"/>
</dbReference>
<proteinExistence type="predicted"/>
<organism evidence="1">
    <name type="scientific">marine sediment metagenome</name>
    <dbReference type="NCBI Taxonomy" id="412755"/>
    <lineage>
        <taxon>unclassified sequences</taxon>
        <taxon>metagenomes</taxon>
        <taxon>ecological metagenomes</taxon>
    </lineage>
</organism>
<comment type="caution">
    <text evidence="1">The sequence shown here is derived from an EMBL/GenBank/DDBJ whole genome shotgun (WGS) entry which is preliminary data.</text>
</comment>
<evidence type="ECO:0008006" key="2">
    <source>
        <dbReference type="Google" id="ProtNLM"/>
    </source>
</evidence>
<dbReference type="InterPro" id="IPR012347">
    <property type="entry name" value="Ferritin-like"/>
</dbReference>
<evidence type="ECO:0000313" key="1">
    <source>
        <dbReference type="EMBL" id="GAG56514.1"/>
    </source>
</evidence>
<name>X0YK74_9ZZZZ</name>
<reference evidence="1" key="1">
    <citation type="journal article" date="2014" name="Front. Microbiol.">
        <title>High frequency of phylogenetically diverse reductive dehalogenase-homologous genes in deep subseafloor sedimentary metagenomes.</title>
        <authorList>
            <person name="Kawai M."/>
            <person name="Futagami T."/>
            <person name="Toyoda A."/>
            <person name="Takaki Y."/>
            <person name="Nishi S."/>
            <person name="Hori S."/>
            <person name="Arai W."/>
            <person name="Tsubouchi T."/>
            <person name="Morono Y."/>
            <person name="Uchiyama I."/>
            <person name="Ito T."/>
            <person name="Fujiyama A."/>
            <person name="Inagaki F."/>
            <person name="Takami H."/>
        </authorList>
    </citation>
    <scope>NUCLEOTIDE SEQUENCE</scope>
    <source>
        <strain evidence="1">Expedition CK06-06</strain>
    </source>
</reference>
<accession>X0YK74</accession>
<gene>
    <name evidence="1" type="ORF">S01H4_16730</name>
</gene>
<dbReference type="AlphaFoldDB" id="X0YK74"/>
<dbReference type="Gene3D" id="1.20.1260.10">
    <property type="match status" value="1"/>
</dbReference>
<dbReference type="SUPFAM" id="SSF47240">
    <property type="entry name" value="Ferritin-like"/>
    <property type="match status" value="1"/>
</dbReference>